<dbReference type="AlphaFoldDB" id="E6X9X1"/>
<dbReference type="EMBL" id="CP002453">
    <property type="protein sequence ID" value="ADV50932.1"/>
    <property type="molecule type" value="Genomic_DNA"/>
</dbReference>
<dbReference type="HOGENOM" id="CLU_1266495_0_0_10"/>
<dbReference type="Proteomes" id="UP000008634">
    <property type="component" value="Chromosome"/>
</dbReference>
<organism evidence="1 2">
    <name type="scientific">Cellulophaga algicola (strain DSM 14237 / IC166 / ACAM 630)</name>
    <dbReference type="NCBI Taxonomy" id="688270"/>
    <lineage>
        <taxon>Bacteria</taxon>
        <taxon>Pseudomonadati</taxon>
        <taxon>Bacteroidota</taxon>
        <taxon>Flavobacteriia</taxon>
        <taxon>Flavobacteriales</taxon>
        <taxon>Flavobacteriaceae</taxon>
        <taxon>Cellulophaga</taxon>
    </lineage>
</organism>
<name>E6X9X1_CELAD</name>
<dbReference type="OrthoDB" id="1418731at2"/>
<dbReference type="RefSeq" id="WP_013552383.1">
    <property type="nucleotide sequence ID" value="NC_014934.1"/>
</dbReference>
<evidence type="ECO:0000313" key="2">
    <source>
        <dbReference type="Proteomes" id="UP000008634"/>
    </source>
</evidence>
<reference evidence="1 2" key="1">
    <citation type="journal article" date="2010" name="Stand. Genomic Sci.">
        <title>Complete genome sequence of Cellulophaga algicola type strain (IC166).</title>
        <authorList>
            <person name="Abt B."/>
            <person name="Lu M."/>
            <person name="Misra M."/>
            <person name="Han C."/>
            <person name="Nolan M."/>
            <person name="Lucas S."/>
            <person name="Hammon N."/>
            <person name="Deshpande S."/>
            <person name="Cheng J.F."/>
            <person name="Tapia R."/>
            <person name="Goodwin L."/>
            <person name="Pitluck S."/>
            <person name="Liolios K."/>
            <person name="Pagani I."/>
            <person name="Ivanova N."/>
            <person name="Mavromatis K."/>
            <person name="Ovchinikova G."/>
            <person name="Pati A."/>
            <person name="Chen A."/>
            <person name="Palaniappan K."/>
            <person name="Land M."/>
            <person name="Hauser L."/>
            <person name="Chang Y.J."/>
            <person name="Jeffries C.D."/>
            <person name="Detter J.C."/>
            <person name="Brambilla E."/>
            <person name="Rohde M."/>
            <person name="Tindall B.J."/>
            <person name="Goker M."/>
            <person name="Woyke T."/>
            <person name="Bristow J."/>
            <person name="Eisen J.A."/>
            <person name="Markowitz V."/>
            <person name="Hugenholtz P."/>
            <person name="Kyrpides N.C."/>
            <person name="Klenk H.P."/>
            <person name="Lapidus A."/>
        </authorList>
    </citation>
    <scope>NUCLEOTIDE SEQUENCE [LARGE SCALE GENOMIC DNA]</scope>
    <source>
        <strain evidence="2">DSM 14237 / IC166 / ACAM 630</strain>
    </source>
</reference>
<sequence length="221" mass="25753">MSSKNNKPRKKILAFGSEENKILGLDAFMLKIEKYFFCNVSIVSEDTSVTKNDLVLDINFNFNIKQGLSILAEGKLEGHDLMLKNEDGHFFFTALEKLRNASRNTFDIKELNLIFEDCTIIIYRIFENSIPLEIDKLILELHKNYIYYTKGLSQLPYEIHIPVLEKSNFLNKKTLLNCNTKEIDQKNYNGFWGLYFDSIVDSEIYDSQSKEIIYGKLTMLE</sequence>
<keyword evidence="2" id="KW-1185">Reference proteome</keyword>
<protein>
    <submittedName>
        <fullName evidence="1">Serine hydroxymethyltransferase</fullName>
    </submittedName>
</protein>
<dbReference type="STRING" id="688270.Celal_3677"/>
<evidence type="ECO:0000313" key="1">
    <source>
        <dbReference type="EMBL" id="ADV50932.1"/>
    </source>
</evidence>
<proteinExistence type="predicted"/>
<accession>E6X9X1</accession>
<dbReference type="KEGG" id="cao:Celal_3677"/>
<dbReference type="eggNOG" id="ENOG5032U8S">
    <property type="taxonomic scope" value="Bacteria"/>
</dbReference>
<gene>
    <name evidence="1" type="ordered locus">Celal_3677</name>
</gene>